<dbReference type="PANTHER" id="PTHR20849:SF2">
    <property type="entry name" value="EUKARYOTIC TRANSLATION INITIATION FACTOR 4E-BINDING PROTEIN MEXTLI"/>
    <property type="match status" value="1"/>
</dbReference>
<proteinExistence type="predicted"/>
<dbReference type="Pfam" id="PF00013">
    <property type="entry name" value="KH_1"/>
    <property type="match status" value="1"/>
</dbReference>
<dbReference type="SUPFAM" id="SSF54791">
    <property type="entry name" value="Eukaryotic type KH-domain (KH-domain type I)"/>
    <property type="match status" value="1"/>
</dbReference>
<evidence type="ECO:0000313" key="4">
    <source>
        <dbReference type="EMBL" id="CAJ0571254.1"/>
    </source>
</evidence>
<dbReference type="Gene3D" id="3.30.1370.10">
    <property type="entry name" value="K Homology domain, type 1"/>
    <property type="match status" value="1"/>
</dbReference>
<dbReference type="GO" id="GO:0003723">
    <property type="term" value="F:RNA binding"/>
    <property type="evidence" value="ECO:0007669"/>
    <property type="project" value="UniProtKB-UniRule"/>
</dbReference>
<dbReference type="GO" id="GO:0034518">
    <property type="term" value="C:RNA cap binding complex"/>
    <property type="evidence" value="ECO:0007669"/>
    <property type="project" value="TreeGrafter"/>
</dbReference>
<dbReference type="InterPro" id="IPR004088">
    <property type="entry name" value="KH_dom_type_1"/>
</dbReference>
<dbReference type="Gene3D" id="1.25.40.180">
    <property type="match status" value="1"/>
</dbReference>
<dbReference type="FunFam" id="3.30.1370.10:FF:000072">
    <property type="entry name" value="Uncharacterized protein, isoform A"/>
    <property type="match status" value="1"/>
</dbReference>
<evidence type="ECO:0000313" key="5">
    <source>
        <dbReference type="Proteomes" id="UP001177023"/>
    </source>
</evidence>
<dbReference type="SMART" id="SM00322">
    <property type="entry name" value="KH"/>
    <property type="match status" value="1"/>
</dbReference>
<feature type="region of interest" description="Disordered" evidence="2">
    <location>
        <begin position="317"/>
        <end position="344"/>
    </location>
</feature>
<dbReference type="GO" id="GO:0005737">
    <property type="term" value="C:cytoplasm"/>
    <property type="evidence" value="ECO:0007669"/>
    <property type="project" value="TreeGrafter"/>
</dbReference>
<comment type="caution">
    <text evidence="4">The sequence shown here is derived from an EMBL/GenBank/DDBJ whole genome shotgun (WGS) entry which is preliminary data.</text>
</comment>
<organism evidence="4 5">
    <name type="scientific">Mesorhabditis spiculigera</name>
    <dbReference type="NCBI Taxonomy" id="96644"/>
    <lineage>
        <taxon>Eukaryota</taxon>
        <taxon>Metazoa</taxon>
        <taxon>Ecdysozoa</taxon>
        <taxon>Nematoda</taxon>
        <taxon>Chromadorea</taxon>
        <taxon>Rhabditida</taxon>
        <taxon>Rhabditina</taxon>
        <taxon>Rhabditomorpha</taxon>
        <taxon>Rhabditoidea</taxon>
        <taxon>Rhabditidae</taxon>
        <taxon>Mesorhabditinae</taxon>
        <taxon>Mesorhabditis</taxon>
    </lineage>
</organism>
<dbReference type="EMBL" id="CATQJA010002552">
    <property type="protein sequence ID" value="CAJ0571254.1"/>
    <property type="molecule type" value="Genomic_DNA"/>
</dbReference>
<accession>A0AA36G0A8</accession>
<dbReference type="GO" id="GO:0008190">
    <property type="term" value="F:eukaryotic initiation factor 4E binding"/>
    <property type="evidence" value="ECO:0007669"/>
    <property type="project" value="InterPro"/>
</dbReference>
<protein>
    <recommendedName>
        <fullName evidence="3">K Homology domain-containing protein</fullName>
    </recommendedName>
</protein>
<sequence>MDRISRHSWLGSITPDSDNDDLPNFDQIVQLMEAVNGLVKGGHFTQQLANAIFQLCQQLKQHGATLEQTHKGELNKVFVSLRQACCRDHGQLGTPCRLKIMELVELRAMHWRSNLAHSQYYVNRPEQAESTGSFGSSSPMPMQFQQAPTFSPSLFLPEMQQSQSHTTSPYFLIPAAVPGGFVNPLLPGLLQQPLFASALQNHQNAAAAAAAEVLLRNKQLKKPAVTKPMQLRHEMVIRNADSGKIMGVKGRRVALVEQITNTVISFQKVDPKARERTLTITASTTDAIEHAKQLVEDTIRRNTSPVRPEAAALLGMGIGNSISTGSPSGGDDESSEDEEEGGQQDISIETTQDGVLKLCCSDPQVLQAAQEALSEYLRMRTRPSNEEREKKKERRKSMPLQSAVQKEEVRPEVSDRRPGLERAKSLGGSTPNLKEQAEKAAIAAAMMKPYGPCYGREALLAQQAEHLANAEGTAKMLATIASIAPEILKEVAQN</sequence>
<feature type="compositionally biased region" description="Basic and acidic residues" evidence="2">
    <location>
        <begin position="405"/>
        <end position="424"/>
    </location>
</feature>
<dbReference type="PROSITE" id="PS50084">
    <property type="entry name" value="KH_TYPE_1"/>
    <property type="match status" value="1"/>
</dbReference>
<name>A0AA36G0A8_9BILA</name>
<dbReference type="PANTHER" id="PTHR20849">
    <property type="entry name" value="EUKARYOTIC TRANSLATION INITIATION FACTOR 4E-BINDING PROTEIN MEXTLI"/>
    <property type="match status" value="1"/>
</dbReference>
<dbReference type="InterPro" id="IPR036612">
    <property type="entry name" value="KH_dom_type_1_sf"/>
</dbReference>
<evidence type="ECO:0000259" key="3">
    <source>
        <dbReference type="SMART" id="SM00322"/>
    </source>
</evidence>
<dbReference type="InterPro" id="IPR004087">
    <property type="entry name" value="KH_dom"/>
</dbReference>
<dbReference type="InterPro" id="IPR040160">
    <property type="entry name" value="Mxt"/>
</dbReference>
<dbReference type="GO" id="GO:1901190">
    <property type="term" value="P:regulation of formation of translation initiation ternary complex"/>
    <property type="evidence" value="ECO:0007669"/>
    <property type="project" value="TreeGrafter"/>
</dbReference>
<reference evidence="4" key="1">
    <citation type="submission" date="2023-06" db="EMBL/GenBank/DDBJ databases">
        <authorList>
            <person name="Delattre M."/>
        </authorList>
    </citation>
    <scope>NUCLEOTIDE SEQUENCE</scope>
    <source>
        <strain evidence="4">AF72</strain>
    </source>
</reference>
<dbReference type="AlphaFoldDB" id="A0AA36G0A8"/>
<keyword evidence="5" id="KW-1185">Reference proteome</keyword>
<feature type="non-terminal residue" evidence="4">
    <location>
        <position position="1"/>
    </location>
</feature>
<keyword evidence="1" id="KW-0694">RNA-binding</keyword>
<evidence type="ECO:0000256" key="1">
    <source>
        <dbReference type="PROSITE-ProRule" id="PRU00117"/>
    </source>
</evidence>
<feature type="domain" description="K Homology" evidence="3">
    <location>
        <begin position="229"/>
        <end position="300"/>
    </location>
</feature>
<gene>
    <name evidence="4" type="ORF">MSPICULIGERA_LOCUS9667</name>
</gene>
<feature type="region of interest" description="Disordered" evidence="2">
    <location>
        <begin position="377"/>
        <end position="433"/>
    </location>
</feature>
<dbReference type="GO" id="GO:0045727">
    <property type="term" value="P:positive regulation of translation"/>
    <property type="evidence" value="ECO:0007669"/>
    <property type="project" value="InterPro"/>
</dbReference>
<dbReference type="Proteomes" id="UP001177023">
    <property type="component" value="Unassembled WGS sequence"/>
</dbReference>
<dbReference type="GO" id="GO:0003743">
    <property type="term" value="F:translation initiation factor activity"/>
    <property type="evidence" value="ECO:0007669"/>
    <property type="project" value="TreeGrafter"/>
</dbReference>
<evidence type="ECO:0000256" key="2">
    <source>
        <dbReference type="SAM" id="MobiDB-lite"/>
    </source>
</evidence>
<feature type="compositionally biased region" description="Acidic residues" evidence="2">
    <location>
        <begin position="330"/>
        <end position="342"/>
    </location>
</feature>
<dbReference type="CDD" id="cd22454">
    <property type="entry name" value="KH-I_Mextli_like"/>
    <property type="match status" value="1"/>
</dbReference>